<name>A0A835RNT4_VANPL</name>
<keyword evidence="3" id="KW-1185">Reference proteome</keyword>
<comment type="caution">
    <text evidence="2">The sequence shown here is derived from an EMBL/GenBank/DDBJ whole genome shotgun (WGS) entry which is preliminary data.</text>
</comment>
<organism evidence="2 3">
    <name type="scientific">Vanilla planifolia</name>
    <name type="common">Vanilla</name>
    <dbReference type="NCBI Taxonomy" id="51239"/>
    <lineage>
        <taxon>Eukaryota</taxon>
        <taxon>Viridiplantae</taxon>
        <taxon>Streptophyta</taxon>
        <taxon>Embryophyta</taxon>
        <taxon>Tracheophyta</taxon>
        <taxon>Spermatophyta</taxon>
        <taxon>Magnoliopsida</taxon>
        <taxon>Liliopsida</taxon>
        <taxon>Asparagales</taxon>
        <taxon>Orchidaceae</taxon>
        <taxon>Vanilloideae</taxon>
        <taxon>Vanilleae</taxon>
        <taxon>Vanilla</taxon>
    </lineage>
</organism>
<protein>
    <submittedName>
        <fullName evidence="2">Uncharacterized protein</fullName>
    </submittedName>
</protein>
<feature type="region of interest" description="Disordered" evidence="1">
    <location>
        <begin position="56"/>
        <end position="78"/>
    </location>
</feature>
<reference evidence="2 3" key="1">
    <citation type="journal article" date="2020" name="Nat. Food">
        <title>A phased Vanilla planifolia genome enables genetic improvement of flavour and production.</title>
        <authorList>
            <person name="Hasing T."/>
            <person name="Tang H."/>
            <person name="Brym M."/>
            <person name="Khazi F."/>
            <person name="Huang T."/>
            <person name="Chambers A.H."/>
        </authorList>
    </citation>
    <scope>NUCLEOTIDE SEQUENCE [LARGE SCALE GENOMIC DNA]</scope>
    <source>
        <tissue evidence="2">Leaf</tissue>
    </source>
</reference>
<gene>
    <name evidence="2" type="ORF">HPP92_005564</name>
</gene>
<accession>A0A835RNT4</accession>
<evidence type="ECO:0000313" key="3">
    <source>
        <dbReference type="Proteomes" id="UP000636800"/>
    </source>
</evidence>
<proteinExistence type="predicted"/>
<dbReference type="Proteomes" id="UP000636800">
    <property type="component" value="Chromosome 2"/>
</dbReference>
<dbReference type="AlphaFoldDB" id="A0A835RNT4"/>
<sequence length="78" mass="8594">MSRVGDALTMSSLRNNFEDNRRRNCCTAVDGGDCAEVSEEFLLAASSFHSITVSESYSSSLERSDRSSPRQVVPQRCS</sequence>
<evidence type="ECO:0000256" key="1">
    <source>
        <dbReference type="SAM" id="MobiDB-lite"/>
    </source>
</evidence>
<dbReference type="OrthoDB" id="185373at2759"/>
<evidence type="ECO:0000313" key="2">
    <source>
        <dbReference type="EMBL" id="KAG0492166.1"/>
    </source>
</evidence>
<dbReference type="EMBL" id="JADCNL010000002">
    <property type="protein sequence ID" value="KAG0492166.1"/>
    <property type="molecule type" value="Genomic_DNA"/>
</dbReference>